<dbReference type="SUPFAM" id="SSF46785">
    <property type="entry name" value="Winged helix' DNA-binding domain"/>
    <property type="match status" value="1"/>
</dbReference>
<dbReference type="GO" id="GO:0008270">
    <property type="term" value="F:zinc ion binding"/>
    <property type="evidence" value="ECO:0007669"/>
    <property type="project" value="TreeGrafter"/>
</dbReference>
<dbReference type="InterPro" id="IPR043135">
    <property type="entry name" value="Fur_C"/>
</dbReference>
<comment type="caution">
    <text evidence="8">The sequence shown here is derived from an EMBL/GenBank/DDBJ whole genome shotgun (WGS) entry which is preliminary data.</text>
</comment>
<comment type="cofactor">
    <cofactor evidence="7">
        <name>Zn(2+)</name>
        <dbReference type="ChEBI" id="CHEBI:29105"/>
    </cofactor>
    <text evidence="7">Binds 1 zinc ion per subunit.</text>
</comment>
<evidence type="ECO:0000256" key="7">
    <source>
        <dbReference type="PIRSR" id="PIRSR602481-1"/>
    </source>
</evidence>
<dbReference type="InterPro" id="IPR036390">
    <property type="entry name" value="WH_DNA-bd_sf"/>
</dbReference>
<evidence type="ECO:0000256" key="3">
    <source>
        <dbReference type="ARBA" id="ARBA00022833"/>
    </source>
</evidence>
<dbReference type="Gene3D" id="3.30.1490.190">
    <property type="match status" value="1"/>
</dbReference>
<keyword evidence="6" id="KW-0804">Transcription</keyword>
<feature type="binding site" evidence="7">
    <location>
        <position position="120"/>
    </location>
    <ligand>
        <name>Zn(2+)</name>
        <dbReference type="ChEBI" id="CHEBI:29105"/>
    </ligand>
</feature>
<evidence type="ECO:0000256" key="2">
    <source>
        <dbReference type="ARBA" id="ARBA00022491"/>
    </source>
</evidence>
<comment type="similarity">
    <text evidence="1">Belongs to the Fur family.</text>
</comment>
<dbReference type="PANTHER" id="PTHR33202">
    <property type="entry name" value="ZINC UPTAKE REGULATION PROTEIN"/>
    <property type="match status" value="1"/>
</dbReference>
<sequence>MRYSKQRELVLQKVRALCDHPTAEEIYRTALRECPGLSLGTVYRNLNSLVEAGRVRRVSIPGQPDRFDHTLPWHGHLYCTRCGSVTDLAMDSDAIRRLLAGRRVQVTDCALTLIGLCEGCAAETAAAAAATV</sequence>
<evidence type="ECO:0000256" key="6">
    <source>
        <dbReference type="ARBA" id="ARBA00023163"/>
    </source>
</evidence>
<feature type="binding site" evidence="7">
    <location>
        <position position="79"/>
    </location>
    <ligand>
        <name>Zn(2+)</name>
        <dbReference type="ChEBI" id="CHEBI:29105"/>
    </ligand>
</feature>
<evidence type="ECO:0000313" key="8">
    <source>
        <dbReference type="EMBL" id="HJB59399.1"/>
    </source>
</evidence>
<feature type="binding site" evidence="7">
    <location>
        <position position="82"/>
    </location>
    <ligand>
        <name>Zn(2+)</name>
        <dbReference type="ChEBI" id="CHEBI:29105"/>
    </ligand>
</feature>
<dbReference type="InterPro" id="IPR002481">
    <property type="entry name" value="FUR"/>
</dbReference>
<evidence type="ECO:0000256" key="4">
    <source>
        <dbReference type="ARBA" id="ARBA00023015"/>
    </source>
</evidence>
<reference evidence="8" key="1">
    <citation type="journal article" date="2021" name="PeerJ">
        <title>Extensive microbial diversity within the chicken gut microbiome revealed by metagenomics and culture.</title>
        <authorList>
            <person name="Gilroy R."/>
            <person name="Ravi A."/>
            <person name="Getino M."/>
            <person name="Pursley I."/>
            <person name="Horton D.L."/>
            <person name="Alikhan N.F."/>
            <person name="Baker D."/>
            <person name="Gharbi K."/>
            <person name="Hall N."/>
            <person name="Watson M."/>
            <person name="Adriaenssens E.M."/>
            <person name="Foster-Nyarko E."/>
            <person name="Jarju S."/>
            <person name="Secka A."/>
            <person name="Antonio M."/>
            <person name="Oren A."/>
            <person name="Chaudhuri R.R."/>
            <person name="La Ragione R."/>
            <person name="Hildebrand F."/>
            <person name="Pallen M.J."/>
        </authorList>
    </citation>
    <scope>NUCLEOTIDE SEQUENCE</scope>
    <source>
        <strain evidence="8">ChiHjej9B8-13557</strain>
    </source>
</reference>
<dbReference type="GO" id="GO:0000976">
    <property type="term" value="F:transcription cis-regulatory region binding"/>
    <property type="evidence" value="ECO:0007669"/>
    <property type="project" value="TreeGrafter"/>
</dbReference>
<name>A0A9D2S7Y7_9FIRM</name>
<evidence type="ECO:0000256" key="1">
    <source>
        <dbReference type="ARBA" id="ARBA00007957"/>
    </source>
</evidence>
<keyword evidence="4" id="KW-0805">Transcription regulation</keyword>
<dbReference type="PANTHER" id="PTHR33202:SF7">
    <property type="entry name" value="FERRIC UPTAKE REGULATION PROTEIN"/>
    <property type="match status" value="1"/>
</dbReference>
<proteinExistence type="inferred from homology"/>
<evidence type="ECO:0000256" key="5">
    <source>
        <dbReference type="ARBA" id="ARBA00023125"/>
    </source>
</evidence>
<gene>
    <name evidence="8" type="ORF">H9771_07085</name>
</gene>
<dbReference type="GO" id="GO:0003700">
    <property type="term" value="F:DNA-binding transcription factor activity"/>
    <property type="evidence" value="ECO:0007669"/>
    <property type="project" value="InterPro"/>
</dbReference>
<dbReference type="GO" id="GO:0045892">
    <property type="term" value="P:negative regulation of DNA-templated transcription"/>
    <property type="evidence" value="ECO:0007669"/>
    <property type="project" value="TreeGrafter"/>
</dbReference>
<protein>
    <submittedName>
        <fullName evidence="8">Transcriptional repressor</fullName>
    </submittedName>
</protein>
<dbReference type="Proteomes" id="UP000824211">
    <property type="component" value="Unassembled WGS sequence"/>
</dbReference>
<evidence type="ECO:0000313" key="9">
    <source>
        <dbReference type="Proteomes" id="UP000824211"/>
    </source>
</evidence>
<reference evidence="8" key="2">
    <citation type="submission" date="2021-04" db="EMBL/GenBank/DDBJ databases">
        <authorList>
            <person name="Gilroy R."/>
        </authorList>
    </citation>
    <scope>NUCLEOTIDE SEQUENCE</scope>
    <source>
        <strain evidence="8">ChiHjej9B8-13557</strain>
    </source>
</reference>
<dbReference type="InterPro" id="IPR036388">
    <property type="entry name" value="WH-like_DNA-bd_sf"/>
</dbReference>
<keyword evidence="5" id="KW-0238">DNA-binding</keyword>
<keyword evidence="2" id="KW-0678">Repressor</keyword>
<dbReference type="CDD" id="cd07153">
    <property type="entry name" value="Fur_like"/>
    <property type="match status" value="1"/>
</dbReference>
<dbReference type="Gene3D" id="1.10.10.10">
    <property type="entry name" value="Winged helix-like DNA-binding domain superfamily/Winged helix DNA-binding domain"/>
    <property type="match status" value="1"/>
</dbReference>
<accession>A0A9D2S7Y7</accession>
<keyword evidence="3 7" id="KW-0862">Zinc</keyword>
<dbReference type="AlphaFoldDB" id="A0A9D2S7Y7"/>
<feature type="binding site" evidence="7">
    <location>
        <position position="117"/>
    </location>
    <ligand>
        <name>Zn(2+)</name>
        <dbReference type="ChEBI" id="CHEBI:29105"/>
    </ligand>
</feature>
<dbReference type="GO" id="GO:1900376">
    <property type="term" value="P:regulation of secondary metabolite biosynthetic process"/>
    <property type="evidence" value="ECO:0007669"/>
    <property type="project" value="TreeGrafter"/>
</dbReference>
<organism evidence="8 9">
    <name type="scientific">Candidatus Faecalibacterium faecipullorum</name>
    <dbReference type="NCBI Taxonomy" id="2838578"/>
    <lineage>
        <taxon>Bacteria</taxon>
        <taxon>Bacillati</taxon>
        <taxon>Bacillota</taxon>
        <taxon>Clostridia</taxon>
        <taxon>Eubacteriales</taxon>
        <taxon>Oscillospiraceae</taxon>
        <taxon>Faecalibacterium</taxon>
    </lineage>
</organism>
<dbReference type="EMBL" id="DWXX01000125">
    <property type="protein sequence ID" value="HJB59399.1"/>
    <property type="molecule type" value="Genomic_DNA"/>
</dbReference>
<dbReference type="Pfam" id="PF01475">
    <property type="entry name" value="FUR"/>
    <property type="match status" value="1"/>
</dbReference>
<keyword evidence="7" id="KW-0479">Metal-binding</keyword>